<dbReference type="PANTHER" id="PTHR33112:SF16">
    <property type="entry name" value="HETEROKARYON INCOMPATIBILITY DOMAIN-CONTAINING PROTEIN"/>
    <property type="match status" value="1"/>
</dbReference>
<reference evidence="2 3" key="1">
    <citation type="journal article" date="2016" name="Sci. Rep.">
        <title>Peltaster fructicola genome reveals evolution from an invasive phytopathogen to an ectophytic parasite.</title>
        <authorList>
            <person name="Xu C."/>
            <person name="Chen H."/>
            <person name="Gleason M.L."/>
            <person name="Xu J.R."/>
            <person name="Liu H."/>
            <person name="Zhang R."/>
            <person name="Sun G."/>
        </authorList>
    </citation>
    <scope>NUCLEOTIDE SEQUENCE [LARGE SCALE GENOMIC DNA]</scope>
    <source>
        <strain evidence="2 3">LNHT1506</strain>
    </source>
</reference>
<evidence type="ECO:0000259" key="1">
    <source>
        <dbReference type="Pfam" id="PF06985"/>
    </source>
</evidence>
<protein>
    <recommendedName>
        <fullName evidence="1">Heterokaryon incompatibility domain-containing protein</fullName>
    </recommendedName>
</protein>
<dbReference type="PANTHER" id="PTHR33112">
    <property type="entry name" value="DOMAIN PROTEIN, PUTATIVE-RELATED"/>
    <property type="match status" value="1"/>
</dbReference>
<dbReference type="OrthoDB" id="5347061at2759"/>
<dbReference type="InterPro" id="IPR010730">
    <property type="entry name" value="HET"/>
</dbReference>
<keyword evidence="3" id="KW-1185">Reference proteome</keyword>
<gene>
    <name evidence="2" type="ORF">AMS68_003577</name>
</gene>
<dbReference type="EMBL" id="CP051140">
    <property type="protein sequence ID" value="QIW98059.1"/>
    <property type="molecule type" value="Genomic_DNA"/>
</dbReference>
<organism evidence="2 3">
    <name type="scientific">Peltaster fructicola</name>
    <dbReference type="NCBI Taxonomy" id="286661"/>
    <lineage>
        <taxon>Eukaryota</taxon>
        <taxon>Fungi</taxon>
        <taxon>Dikarya</taxon>
        <taxon>Ascomycota</taxon>
        <taxon>Pezizomycotina</taxon>
        <taxon>Dothideomycetes</taxon>
        <taxon>Dothideomycetes incertae sedis</taxon>
        <taxon>Peltaster</taxon>
    </lineage>
</organism>
<evidence type="ECO:0000313" key="2">
    <source>
        <dbReference type="EMBL" id="QIW98059.1"/>
    </source>
</evidence>
<accession>A0A6H0XUD2</accession>
<dbReference type="Pfam" id="PF06985">
    <property type="entry name" value="HET"/>
    <property type="match status" value="1"/>
</dbReference>
<evidence type="ECO:0000313" key="3">
    <source>
        <dbReference type="Proteomes" id="UP000503462"/>
    </source>
</evidence>
<name>A0A6H0XUD2_9PEZI</name>
<dbReference type="AlphaFoldDB" id="A0A6H0XUD2"/>
<sequence>MCSKARLASPTRVLDLDSDSVQVVTTHGKPGRYVALSYCWGVGNHFRTLKINMQDHMTNIAIDELPATLRDAIVMTRRLGFRYLWIDALCIIQDDADDWNREAQMMCSVYEQCALCLAVTSAASSFDGFLHPRTRSFVPAAVTIYGVDIPVGIRAQSLSATQMIGAGPLETRAWTLQERVLPPASLHFASEQILWECCEGFASEVQPGFQEDFRGANATFYGMSVHDMKLLTHGEGIDDPGKLWYQLVEAFSERRLTNPTDRLPAILGISQSFAKFVLNNAHKQRLDSSEIEDAIKELAVTSRASSDEIVEVVLNLGETYNKDPLVIRYVDTLLRARCILPSSLLLGLLQKFRFVQGVTQPALSTLSLPIFEEKAFHLVRVVLDDRLVLSSAWKLHGLVFALTRWLSAITDHEMAQQLELGPLHTVSTSMAGMYEAIAMLVYTVFGNRFFREIERQPWWKLRRPLVVSEVNRFDLNVLQPSHSQLSGWLQKLTMTRPFLEIDDKGKPIFTREQILAIPEALPIVQSRGGLFVWLSTMLSAQVYVDDSTFRNYLLVRYHDEPQAATLGVVVAAFDVLVNSAPGQGTPHLQKLVRSFICNRLPLIISSLATLTPTGGIEGCISMALASIELGPVTPWAPRQQR</sequence>
<feature type="domain" description="Heterokaryon incompatibility" evidence="1">
    <location>
        <begin position="33"/>
        <end position="178"/>
    </location>
</feature>
<dbReference type="Proteomes" id="UP000503462">
    <property type="component" value="Chromosome 2"/>
</dbReference>
<proteinExistence type="predicted"/>